<dbReference type="EMBL" id="CAJVQA010004051">
    <property type="protein sequence ID" value="CAG8589999.1"/>
    <property type="molecule type" value="Genomic_DNA"/>
</dbReference>
<organism evidence="1 2">
    <name type="scientific">Cetraspora pellucida</name>
    <dbReference type="NCBI Taxonomy" id="1433469"/>
    <lineage>
        <taxon>Eukaryota</taxon>
        <taxon>Fungi</taxon>
        <taxon>Fungi incertae sedis</taxon>
        <taxon>Mucoromycota</taxon>
        <taxon>Glomeromycotina</taxon>
        <taxon>Glomeromycetes</taxon>
        <taxon>Diversisporales</taxon>
        <taxon>Gigasporaceae</taxon>
        <taxon>Cetraspora</taxon>
    </lineage>
</organism>
<dbReference type="AlphaFoldDB" id="A0A9N9G947"/>
<feature type="non-terminal residue" evidence="1">
    <location>
        <position position="1"/>
    </location>
</feature>
<dbReference type="Proteomes" id="UP000789759">
    <property type="component" value="Unassembled WGS sequence"/>
</dbReference>
<reference evidence="1" key="1">
    <citation type="submission" date="2021-06" db="EMBL/GenBank/DDBJ databases">
        <authorList>
            <person name="Kallberg Y."/>
            <person name="Tangrot J."/>
            <person name="Rosling A."/>
        </authorList>
    </citation>
    <scope>NUCLEOTIDE SEQUENCE</scope>
    <source>
        <strain evidence="1">FL966</strain>
    </source>
</reference>
<evidence type="ECO:0000313" key="1">
    <source>
        <dbReference type="EMBL" id="CAG8589999.1"/>
    </source>
</evidence>
<gene>
    <name evidence="1" type="ORF">CPELLU_LOCUS6484</name>
</gene>
<protein>
    <submittedName>
        <fullName evidence="1">19547_t:CDS:1</fullName>
    </submittedName>
</protein>
<accession>A0A9N9G947</accession>
<evidence type="ECO:0000313" key="2">
    <source>
        <dbReference type="Proteomes" id="UP000789759"/>
    </source>
</evidence>
<dbReference type="OrthoDB" id="2448212at2759"/>
<proteinExistence type="predicted"/>
<comment type="caution">
    <text evidence="1">The sequence shown here is derived from an EMBL/GenBank/DDBJ whole genome shotgun (WGS) entry which is preliminary data.</text>
</comment>
<name>A0A9N9G947_9GLOM</name>
<keyword evidence="2" id="KW-1185">Reference proteome</keyword>
<sequence>IDLTNRQKITNYSCHHIAIQLLKNNGLSDSDLQTFLEHQLCESLADYCKLNLEEYNYSECFLRENIDNVEQTQAFEISKAQVTLISEAQATQTIKVLIAQATEIFMAQATKIPIAYIIEVSTAQFTTQATKVPIAISNQNMVRTSKLFKLKSCNQSNLLLFFYDNTI</sequence>